<feature type="chain" id="PRO_5026854813" evidence="1">
    <location>
        <begin position="22"/>
        <end position="240"/>
    </location>
</feature>
<dbReference type="InterPro" id="IPR025245">
    <property type="entry name" value="DUF4197"/>
</dbReference>
<feature type="signal peptide" evidence="1">
    <location>
        <begin position="1"/>
        <end position="21"/>
    </location>
</feature>
<dbReference type="Pfam" id="PF13852">
    <property type="entry name" value="DUF4197"/>
    <property type="match status" value="1"/>
</dbReference>
<protein>
    <submittedName>
        <fullName evidence="2">DUF4197 domain-containing protein</fullName>
    </submittedName>
</protein>
<evidence type="ECO:0000256" key="1">
    <source>
        <dbReference type="SAM" id="SignalP"/>
    </source>
</evidence>
<dbReference type="AlphaFoldDB" id="A0A6N6RGT9"/>
<reference evidence="2 3" key="1">
    <citation type="submission" date="2019-09" db="EMBL/GenBank/DDBJ databases">
        <title>Genomes of family Cryomorphaceae.</title>
        <authorList>
            <person name="Bowman J.P."/>
        </authorList>
    </citation>
    <scope>NUCLEOTIDE SEQUENCE [LARGE SCALE GENOMIC DNA]</scope>
    <source>
        <strain evidence="2 3">LMG 25704</strain>
    </source>
</reference>
<gene>
    <name evidence="2" type="ORF">F8C67_08770</name>
</gene>
<dbReference type="Proteomes" id="UP000468650">
    <property type="component" value="Unassembled WGS sequence"/>
</dbReference>
<keyword evidence="3" id="KW-1185">Reference proteome</keyword>
<evidence type="ECO:0000313" key="2">
    <source>
        <dbReference type="EMBL" id="KAB2809963.1"/>
    </source>
</evidence>
<dbReference type="OrthoDB" id="5292580at2"/>
<comment type="caution">
    <text evidence="2">The sequence shown here is derived from an EMBL/GenBank/DDBJ whole genome shotgun (WGS) entry which is preliminary data.</text>
</comment>
<evidence type="ECO:0000313" key="3">
    <source>
        <dbReference type="Proteomes" id="UP000468650"/>
    </source>
</evidence>
<dbReference type="EMBL" id="WBVO01000006">
    <property type="protein sequence ID" value="KAB2809963.1"/>
    <property type="molecule type" value="Genomic_DNA"/>
</dbReference>
<dbReference type="RefSeq" id="WP_151667463.1">
    <property type="nucleotide sequence ID" value="NZ_WBVO01000006.1"/>
</dbReference>
<keyword evidence="1" id="KW-0732">Signal</keyword>
<name>A0A6N6RGT9_9FLAO</name>
<organism evidence="2 3">
    <name type="scientific">Phaeocystidibacter luteus</name>
    <dbReference type="NCBI Taxonomy" id="911197"/>
    <lineage>
        <taxon>Bacteria</taxon>
        <taxon>Pseudomonadati</taxon>
        <taxon>Bacteroidota</taxon>
        <taxon>Flavobacteriia</taxon>
        <taxon>Flavobacteriales</taxon>
        <taxon>Phaeocystidibacteraceae</taxon>
        <taxon>Phaeocystidibacter</taxon>
    </lineage>
</organism>
<sequence length="240" mass="26451">MKFIKPLFVASAVLLVTPSCDVLTQLPNMTTNLPLSEAEVSAGLKEALTVGIRNAVTQTSATDGYYGNSLIKIPFPEEAQRVKTTLTNLGLNSLIDDFEESMNHAAEQASKKATDIFVDAITKMTINDAMGILNGADDAATQYLKRTTENQLISEFEPIINSALQQGNVTQYWTDITTKYNQIPFVEPVQTDLTGYVTERAIDGLFVMVAQEEKEIRENPQARINDILKRVFGSLDSPQI</sequence>
<accession>A0A6N6RGT9</accession>
<proteinExistence type="predicted"/>